<dbReference type="OrthoDB" id="5383526at2759"/>
<reference evidence="2" key="1">
    <citation type="submission" date="2022-09" db="EMBL/GenBank/DDBJ databases">
        <title>Fusarium specimens isolated from Avocado Roots.</title>
        <authorList>
            <person name="Stajich J."/>
            <person name="Roper C."/>
            <person name="Heimlech-Rivalta G."/>
        </authorList>
    </citation>
    <scope>NUCLEOTIDE SEQUENCE</scope>
    <source>
        <strain evidence="2">CF00136</strain>
    </source>
</reference>
<evidence type="ECO:0000256" key="1">
    <source>
        <dbReference type="SAM" id="SignalP"/>
    </source>
</evidence>
<dbReference type="EMBL" id="JAOQAZ010000023">
    <property type="protein sequence ID" value="KAJ4253925.1"/>
    <property type="molecule type" value="Genomic_DNA"/>
</dbReference>
<organism evidence="2 3">
    <name type="scientific">Fusarium torreyae</name>
    <dbReference type="NCBI Taxonomy" id="1237075"/>
    <lineage>
        <taxon>Eukaryota</taxon>
        <taxon>Fungi</taxon>
        <taxon>Dikarya</taxon>
        <taxon>Ascomycota</taxon>
        <taxon>Pezizomycotina</taxon>
        <taxon>Sordariomycetes</taxon>
        <taxon>Hypocreomycetidae</taxon>
        <taxon>Hypocreales</taxon>
        <taxon>Nectriaceae</taxon>
        <taxon>Fusarium</taxon>
    </lineage>
</organism>
<dbReference type="Proteomes" id="UP001152049">
    <property type="component" value="Unassembled WGS sequence"/>
</dbReference>
<dbReference type="AlphaFoldDB" id="A0A9W8RU48"/>
<protein>
    <submittedName>
        <fullName evidence="2">Uncharacterized protein</fullName>
    </submittedName>
</protein>
<evidence type="ECO:0000313" key="2">
    <source>
        <dbReference type="EMBL" id="KAJ4253925.1"/>
    </source>
</evidence>
<feature type="signal peptide" evidence="1">
    <location>
        <begin position="1"/>
        <end position="16"/>
    </location>
</feature>
<feature type="chain" id="PRO_5040990254" evidence="1">
    <location>
        <begin position="17"/>
        <end position="174"/>
    </location>
</feature>
<proteinExistence type="predicted"/>
<comment type="caution">
    <text evidence="2">The sequence shown here is derived from an EMBL/GenBank/DDBJ whole genome shotgun (WGS) entry which is preliminary data.</text>
</comment>
<gene>
    <name evidence="2" type="ORF">NW762_010323</name>
</gene>
<accession>A0A9W8RU48</accession>
<keyword evidence="3" id="KW-1185">Reference proteome</keyword>
<name>A0A9W8RU48_9HYPO</name>
<keyword evidence="1" id="KW-0732">Signal</keyword>
<sequence>MKFLTAISPFIVTVSGLIEDLYLHTNNDCGGSSLVCSKFPPNTCCGTSTNNSPYQSVALRGSNIQNLKLQLRGYDGGNCKTLKTISGNNGNPWICNRSNGFRYTGCGYNPVSRKRAASELNTECQRPDALVLPDGTKYDLTGLNDDDFASIVNISVEATKPADIPQRFQTLEIK</sequence>
<evidence type="ECO:0000313" key="3">
    <source>
        <dbReference type="Proteomes" id="UP001152049"/>
    </source>
</evidence>